<dbReference type="RefSeq" id="WP_016474059.1">
    <property type="nucleotide sequence ID" value="NZ_KE150480.1"/>
</dbReference>
<dbReference type="STRING" id="1203554.HMPREF1476_00714"/>
<name>S3BKG0_9BURK</name>
<feature type="chain" id="PRO_5004506325" description="Cupin type-2 domain-containing protein" evidence="1">
    <location>
        <begin position="27"/>
        <end position="167"/>
    </location>
</feature>
<dbReference type="PANTHER" id="PTHR43698:SF1">
    <property type="entry name" value="BLL4564 PROTEIN"/>
    <property type="match status" value="1"/>
</dbReference>
<evidence type="ECO:0000259" key="2">
    <source>
        <dbReference type="Pfam" id="PF07883"/>
    </source>
</evidence>
<evidence type="ECO:0000256" key="1">
    <source>
        <dbReference type="SAM" id="SignalP"/>
    </source>
</evidence>
<reference evidence="3 4" key="1">
    <citation type="submission" date="2013-04" db="EMBL/GenBank/DDBJ databases">
        <title>The Genome Sequence of Sutterella wadsworthensis HGA0223.</title>
        <authorList>
            <consortium name="The Broad Institute Genomics Platform"/>
            <person name="Earl A."/>
            <person name="Ward D."/>
            <person name="Feldgarden M."/>
            <person name="Gevers D."/>
            <person name="Schmidt T.M."/>
            <person name="Dover J."/>
            <person name="Dai D."/>
            <person name="Walker B."/>
            <person name="Young S."/>
            <person name="Zeng Q."/>
            <person name="Gargeya S."/>
            <person name="Fitzgerald M."/>
            <person name="Haas B."/>
            <person name="Abouelleil A."/>
            <person name="Allen A.W."/>
            <person name="Alvarado L."/>
            <person name="Arachchi H.M."/>
            <person name="Berlin A.M."/>
            <person name="Chapman S.B."/>
            <person name="Gainer-Dewar J."/>
            <person name="Goldberg J."/>
            <person name="Griggs A."/>
            <person name="Gujja S."/>
            <person name="Hansen M."/>
            <person name="Howarth C."/>
            <person name="Imamovic A."/>
            <person name="Ireland A."/>
            <person name="Larimer J."/>
            <person name="McCowan C."/>
            <person name="Murphy C."/>
            <person name="Pearson M."/>
            <person name="Poon T.W."/>
            <person name="Priest M."/>
            <person name="Roberts A."/>
            <person name="Saif S."/>
            <person name="Shea T."/>
            <person name="Sisk P."/>
            <person name="Sykes S."/>
            <person name="Wortman J."/>
            <person name="Nusbaum C."/>
            <person name="Birren B."/>
        </authorList>
    </citation>
    <scope>NUCLEOTIDE SEQUENCE [LARGE SCALE GENOMIC DNA]</scope>
    <source>
        <strain evidence="3 4">HGA0223</strain>
    </source>
</reference>
<gene>
    <name evidence="3" type="ORF">HMPREF1476_00714</name>
</gene>
<dbReference type="PANTHER" id="PTHR43698">
    <property type="entry name" value="RIBD C-TERMINAL DOMAIN CONTAINING PROTEIN"/>
    <property type="match status" value="1"/>
</dbReference>
<dbReference type="Proteomes" id="UP000014400">
    <property type="component" value="Unassembled WGS sequence"/>
</dbReference>
<dbReference type="AlphaFoldDB" id="S3BKG0"/>
<dbReference type="SUPFAM" id="SSF51182">
    <property type="entry name" value="RmlC-like cupins"/>
    <property type="match status" value="1"/>
</dbReference>
<dbReference type="InterPro" id="IPR047263">
    <property type="entry name" value="HNL-like_cupin"/>
</dbReference>
<evidence type="ECO:0000313" key="3">
    <source>
        <dbReference type="EMBL" id="EPD99910.1"/>
    </source>
</evidence>
<feature type="signal peptide" evidence="1">
    <location>
        <begin position="1"/>
        <end position="26"/>
    </location>
</feature>
<dbReference type="EMBL" id="ATCF01000012">
    <property type="protein sequence ID" value="EPD99910.1"/>
    <property type="molecule type" value="Genomic_DNA"/>
</dbReference>
<comment type="caution">
    <text evidence="3">The sequence shown here is derived from an EMBL/GenBank/DDBJ whole genome shotgun (WGS) entry which is preliminary data.</text>
</comment>
<dbReference type="PATRIC" id="fig|1203554.3.peg.704"/>
<dbReference type="Gene3D" id="2.60.120.10">
    <property type="entry name" value="Jelly Rolls"/>
    <property type="match status" value="1"/>
</dbReference>
<dbReference type="eggNOG" id="COG1917">
    <property type="taxonomic scope" value="Bacteria"/>
</dbReference>
<accession>S3BKG0</accession>
<dbReference type="HOGENOM" id="CLU_072993_1_5_4"/>
<keyword evidence="4" id="KW-1185">Reference proteome</keyword>
<dbReference type="CDD" id="cd02233">
    <property type="entry name" value="cupin_HNL-like"/>
    <property type="match status" value="1"/>
</dbReference>
<organism evidence="3 4">
    <name type="scientific">Sutterella wadsworthensis HGA0223</name>
    <dbReference type="NCBI Taxonomy" id="1203554"/>
    <lineage>
        <taxon>Bacteria</taxon>
        <taxon>Pseudomonadati</taxon>
        <taxon>Pseudomonadota</taxon>
        <taxon>Betaproteobacteria</taxon>
        <taxon>Burkholderiales</taxon>
        <taxon>Sutterellaceae</taxon>
        <taxon>Sutterella</taxon>
    </lineage>
</organism>
<sequence length="167" mass="17707">MKPALARAACLLCAAFASLAAPAASAGSQTIVRAAEQQSAPVNPANFTGAARSDGAFRQQAPARVYGGWVTFEPGSRTHWHIHPLGQTLIVTFGAGLTQVEGGPVREIRAGDIVICPPGGKHWHGAKPNQAMQHIAIGERAENEQVQWLEEVSDEIYLQPVQAPSIK</sequence>
<dbReference type="Pfam" id="PF07883">
    <property type="entry name" value="Cupin_2"/>
    <property type="match status" value="1"/>
</dbReference>
<dbReference type="InterPro" id="IPR014710">
    <property type="entry name" value="RmlC-like_jellyroll"/>
</dbReference>
<evidence type="ECO:0000313" key="4">
    <source>
        <dbReference type="Proteomes" id="UP000014400"/>
    </source>
</evidence>
<keyword evidence="1" id="KW-0732">Signal</keyword>
<feature type="domain" description="Cupin type-2" evidence="2">
    <location>
        <begin position="69"/>
        <end position="132"/>
    </location>
</feature>
<proteinExistence type="predicted"/>
<dbReference type="InterPro" id="IPR011051">
    <property type="entry name" value="RmlC_Cupin_sf"/>
</dbReference>
<protein>
    <recommendedName>
        <fullName evidence="2">Cupin type-2 domain-containing protein</fullName>
    </recommendedName>
</protein>
<dbReference type="InterPro" id="IPR013096">
    <property type="entry name" value="Cupin_2"/>
</dbReference>